<dbReference type="HOGENOM" id="CLU_015166_0_0_1"/>
<reference evidence="13" key="2">
    <citation type="submission" date="2010-04" db="EMBL/GenBank/DDBJ databases">
        <authorList>
            <person name="Buell R."/>
            <person name="Hamilton J."/>
            <person name="Hostetler J."/>
        </authorList>
    </citation>
    <scope>NUCLEOTIDE SEQUENCE [LARGE SCALE GENOMIC DNA]</scope>
    <source>
        <strain evidence="13">DAOM:BR144</strain>
    </source>
</reference>
<dbReference type="OMA" id="DQTSVGA"/>
<dbReference type="eggNOG" id="KOG0761">
    <property type="taxonomic scope" value="Eukaryota"/>
</dbReference>
<proteinExistence type="inferred from homology"/>
<dbReference type="InterPro" id="IPR045315">
    <property type="entry name" value="Mtm1-like"/>
</dbReference>
<dbReference type="InterPro" id="IPR018108">
    <property type="entry name" value="MCP_transmembrane"/>
</dbReference>
<keyword evidence="9 10" id="KW-0472">Membrane</keyword>
<protein>
    <recommendedName>
        <fullName evidence="14">Mitochondrial Carrier (MC) Family</fullName>
    </recommendedName>
</protein>
<name>K3WH57_GLOUD</name>
<evidence type="ECO:0000313" key="12">
    <source>
        <dbReference type="EnsemblProtists" id="PYU1_T004298"/>
    </source>
</evidence>
<evidence type="ECO:0000256" key="5">
    <source>
        <dbReference type="ARBA" id="ARBA00022737"/>
    </source>
</evidence>
<dbReference type="InParanoid" id="K3WH57"/>
<dbReference type="EMBL" id="GL376567">
    <property type="status" value="NOT_ANNOTATED_CDS"/>
    <property type="molecule type" value="Genomic_DNA"/>
</dbReference>
<evidence type="ECO:0000256" key="4">
    <source>
        <dbReference type="ARBA" id="ARBA00022692"/>
    </source>
</evidence>
<keyword evidence="3 11" id="KW-0813">Transport</keyword>
<evidence type="ECO:0000256" key="11">
    <source>
        <dbReference type="RuleBase" id="RU000488"/>
    </source>
</evidence>
<evidence type="ECO:0000256" key="2">
    <source>
        <dbReference type="ARBA" id="ARBA00006375"/>
    </source>
</evidence>
<evidence type="ECO:0000256" key="9">
    <source>
        <dbReference type="ARBA" id="ARBA00023136"/>
    </source>
</evidence>
<evidence type="ECO:0008006" key="14">
    <source>
        <dbReference type="Google" id="ProtNLM"/>
    </source>
</evidence>
<feature type="repeat" description="Solcar" evidence="10">
    <location>
        <begin position="287"/>
        <end position="378"/>
    </location>
</feature>
<reference evidence="12" key="3">
    <citation type="submission" date="2015-02" db="UniProtKB">
        <authorList>
            <consortium name="EnsemblProtists"/>
        </authorList>
    </citation>
    <scope>IDENTIFICATION</scope>
    <source>
        <strain evidence="12">DAOM BR144</strain>
    </source>
</reference>
<keyword evidence="7" id="KW-1133">Transmembrane helix</keyword>
<dbReference type="SUPFAM" id="SSF103506">
    <property type="entry name" value="Mitochondrial carrier"/>
    <property type="match status" value="1"/>
</dbReference>
<dbReference type="InterPro" id="IPR023395">
    <property type="entry name" value="MCP_dom_sf"/>
</dbReference>
<dbReference type="FunCoup" id="K3WH57">
    <property type="interactions" value="99"/>
</dbReference>
<feature type="repeat" description="Solcar" evidence="10">
    <location>
        <begin position="100"/>
        <end position="183"/>
    </location>
</feature>
<keyword evidence="8" id="KW-0496">Mitochondrion</keyword>
<dbReference type="PANTHER" id="PTHR45760">
    <property type="entry name" value="FI19922P1-RELATED"/>
    <property type="match status" value="1"/>
</dbReference>
<keyword evidence="6" id="KW-0999">Mitochondrion inner membrane</keyword>
<evidence type="ECO:0000256" key="8">
    <source>
        <dbReference type="ARBA" id="ARBA00023128"/>
    </source>
</evidence>
<organism evidence="12 13">
    <name type="scientific">Globisporangium ultimum (strain ATCC 200006 / CBS 805.95 / DAOM BR144)</name>
    <name type="common">Pythium ultimum</name>
    <dbReference type="NCBI Taxonomy" id="431595"/>
    <lineage>
        <taxon>Eukaryota</taxon>
        <taxon>Sar</taxon>
        <taxon>Stramenopiles</taxon>
        <taxon>Oomycota</taxon>
        <taxon>Peronosporomycetes</taxon>
        <taxon>Pythiales</taxon>
        <taxon>Pythiaceae</taxon>
        <taxon>Globisporangium</taxon>
    </lineage>
</organism>
<sequence length="382" mass="40678">MVGAQQHSNAELTLKKAVAASGGALVTSLFVTPLDVAKVRLQSQIMTRFKPVVEPRTVAVTSSFSSTASSSVWMKMVQGAVEPCRCKGRCPCNRAVTRPVDQLVSRPGALSCMRMSCSSTVTAAASVQAKQQVVKLHGTSHALRHIFQTEGMRGLFSGLSPTMMIAVPSTVLYYISYDLLLQTGRQHAPEYDAIVPLLAGTTARIVAASVTSPIELIRTRMQGNPTAQADGIVRTFHRAIRSGGYQSLLNGLVATLARDVPFSAIYWTSYEGLQAKFIQAEPEVSFSRTQRAFACGALSGAIAATLTTPFDVVKTLQQVKMPNAMGPKNANPSGVAVLKQIVATQGVQGAFTGLSARLARVTPSCAIMISCYELGKQRLGLV</sequence>
<dbReference type="PROSITE" id="PS50920">
    <property type="entry name" value="SOLCAR"/>
    <property type="match status" value="3"/>
</dbReference>
<evidence type="ECO:0000256" key="6">
    <source>
        <dbReference type="ARBA" id="ARBA00022792"/>
    </source>
</evidence>
<reference evidence="13" key="1">
    <citation type="journal article" date="2010" name="Genome Biol.">
        <title>Genome sequence of the necrotrophic plant pathogen Pythium ultimum reveals original pathogenicity mechanisms and effector repertoire.</title>
        <authorList>
            <person name="Levesque C.A."/>
            <person name="Brouwer H."/>
            <person name="Cano L."/>
            <person name="Hamilton J.P."/>
            <person name="Holt C."/>
            <person name="Huitema E."/>
            <person name="Raffaele S."/>
            <person name="Robideau G.P."/>
            <person name="Thines M."/>
            <person name="Win J."/>
            <person name="Zerillo M.M."/>
            <person name="Beakes G.W."/>
            <person name="Boore J.L."/>
            <person name="Busam D."/>
            <person name="Dumas B."/>
            <person name="Ferriera S."/>
            <person name="Fuerstenberg S.I."/>
            <person name="Gachon C.M."/>
            <person name="Gaulin E."/>
            <person name="Govers F."/>
            <person name="Grenville-Briggs L."/>
            <person name="Horner N."/>
            <person name="Hostetler J."/>
            <person name="Jiang R.H."/>
            <person name="Johnson J."/>
            <person name="Krajaejun T."/>
            <person name="Lin H."/>
            <person name="Meijer H.J."/>
            <person name="Moore B."/>
            <person name="Morris P."/>
            <person name="Phuntmart V."/>
            <person name="Puiu D."/>
            <person name="Shetty J."/>
            <person name="Stajich J.E."/>
            <person name="Tripathy S."/>
            <person name="Wawra S."/>
            <person name="van West P."/>
            <person name="Whitty B.R."/>
            <person name="Coutinho P.M."/>
            <person name="Henrissat B."/>
            <person name="Martin F."/>
            <person name="Thomas P.D."/>
            <person name="Tyler B.M."/>
            <person name="De Vries R.P."/>
            <person name="Kamoun S."/>
            <person name="Yandell M."/>
            <person name="Tisserat N."/>
            <person name="Buell C.R."/>
        </authorList>
    </citation>
    <scope>NUCLEOTIDE SEQUENCE</scope>
    <source>
        <strain evidence="13">DAOM:BR144</strain>
    </source>
</reference>
<dbReference type="Proteomes" id="UP000019132">
    <property type="component" value="Unassembled WGS sequence"/>
</dbReference>
<accession>K3WH57</accession>
<dbReference type="GO" id="GO:1990542">
    <property type="term" value="P:mitochondrial transmembrane transport"/>
    <property type="evidence" value="ECO:0007669"/>
    <property type="project" value="InterPro"/>
</dbReference>
<dbReference type="PANTHER" id="PTHR45760:SF2">
    <property type="entry name" value="FI19922P1-RELATED"/>
    <property type="match status" value="1"/>
</dbReference>
<keyword evidence="4 10" id="KW-0812">Transmembrane</keyword>
<comment type="similarity">
    <text evidence="2 11">Belongs to the mitochondrial carrier (TC 2.A.29) family.</text>
</comment>
<dbReference type="Gene3D" id="1.50.40.10">
    <property type="entry name" value="Mitochondrial carrier domain"/>
    <property type="match status" value="1"/>
</dbReference>
<dbReference type="Pfam" id="PF00153">
    <property type="entry name" value="Mito_carr"/>
    <property type="match status" value="3"/>
</dbReference>
<dbReference type="VEuPathDB" id="FungiDB:PYU1_G004288"/>
<keyword evidence="13" id="KW-1185">Reference proteome</keyword>
<evidence type="ECO:0000256" key="1">
    <source>
        <dbReference type="ARBA" id="ARBA00004448"/>
    </source>
</evidence>
<keyword evidence="5" id="KW-0677">Repeat</keyword>
<dbReference type="STRING" id="431595.K3WH57"/>
<evidence type="ECO:0000256" key="3">
    <source>
        <dbReference type="ARBA" id="ARBA00022448"/>
    </source>
</evidence>
<evidence type="ECO:0000256" key="7">
    <source>
        <dbReference type="ARBA" id="ARBA00022989"/>
    </source>
</evidence>
<comment type="subcellular location">
    <subcellularLocation>
        <location evidence="1">Mitochondrion inner membrane</location>
        <topology evidence="1">Multi-pass membrane protein</topology>
    </subcellularLocation>
</comment>
<feature type="repeat" description="Solcar" evidence="10">
    <location>
        <begin position="191"/>
        <end position="276"/>
    </location>
</feature>
<dbReference type="EnsemblProtists" id="PYU1_T004298">
    <property type="protein sequence ID" value="PYU1_T004298"/>
    <property type="gene ID" value="PYU1_G004288"/>
</dbReference>
<evidence type="ECO:0000313" key="13">
    <source>
        <dbReference type="Proteomes" id="UP000019132"/>
    </source>
</evidence>
<dbReference type="GO" id="GO:0005743">
    <property type="term" value="C:mitochondrial inner membrane"/>
    <property type="evidence" value="ECO:0007669"/>
    <property type="project" value="UniProtKB-SubCell"/>
</dbReference>
<dbReference type="AlphaFoldDB" id="K3WH57"/>
<evidence type="ECO:0000256" key="10">
    <source>
        <dbReference type="PROSITE-ProRule" id="PRU00282"/>
    </source>
</evidence>